<feature type="binding site" evidence="1">
    <location>
        <position position="355"/>
    </location>
    <ligand>
        <name>Zn(2+)</name>
        <dbReference type="ChEBI" id="CHEBI:29105"/>
    </ligand>
</feature>
<name>A0A4Q9HVI8_STRKA</name>
<organism evidence="2 3">
    <name type="scientific">Streptomyces kasugaensis</name>
    <dbReference type="NCBI Taxonomy" id="1946"/>
    <lineage>
        <taxon>Bacteria</taxon>
        <taxon>Bacillati</taxon>
        <taxon>Actinomycetota</taxon>
        <taxon>Actinomycetes</taxon>
        <taxon>Kitasatosporales</taxon>
        <taxon>Streptomycetaceae</taxon>
        <taxon>Streptomyces</taxon>
    </lineage>
</organism>
<proteinExistence type="predicted"/>
<keyword evidence="1" id="KW-0862">Zinc</keyword>
<comment type="caution">
    <text evidence="2">The sequence shown here is derived from an EMBL/GenBank/DDBJ whole genome shotgun (WGS) entry which is preliminary data.</text>
</comment>
<dbReference type="CDD" id="cd04793">
    <property type="entry name" value="LanC"/>
    <property type="match status" value="1"/>
</dbReference>
<dbReference type="GO" id="GO:0046872">
    <property type="term" value="F:metal ion binding"/>
    <property type="evidence" value="ECO:0007669"/>
    <property type="project" value="UniProtKB-KW"/>
</dbReference>
<evidence type="ECO:0000313" key="2">
    <source>
        <dbReference type="EMBL" id="TBO59193.1"/>
    </source>
</evidence>
<gene>
    <name evidence="2" type="ORF">EYS09_13410</name>
</gene>
<dbReference type="GO" id="GO:0031179">
    <property type="term" value="P:peptide modification"/>
    <property type="evidence" value="ECO:0007669"/>
    <property type="project" value="InterPro"/>
</dbReference>
<dbReference type="PRINTS" id="PR01955">
    <property type="entry name" value="LANCFRANKIA"/>
</dbReference>
<dbReference type="RefSeq" id="WP_131123358.1">
    <property type="nucleotide sequence ID" value="NZ_SIXH01000093.1"/>
</dbReference>
<dbReference type="PRINTS" id="PR01950">
    <property type="entry name" value="LANCSUPER"/>
</dbReference>
<dbReference type="InterPro" id="IPR033889">
    <property type="entry name" value="LanC"/>
</dbReference>
<feature type="binding site" evidence="1">
    <location>
        <position position="307"/>
    </location>
    <ligand>
        <name>Zn(2+)</name>
        <dbReference type="ChEBI" id="CHEBI:29105"/>
    </ligand>
</feature>
<dbReference type="InterPro" id="IPR007822">
    <property type="entry name" value="LANC-like"/>
</dbReference>
<dbReference type="Pfam" id="PF05147">
    <property type="entry name" value="LANC_like"/>
    <property type="match status" value="1"/>
</dbReference>
<dbReference type="Gene3D" id="1.50.10.20">
    <property type="match status" value="1"/>
</dbReference>
<accession>A0A4Q9HVI8</accession>
<evidence type="ECO:0008006" key="4">
    <source>
        <dbReference type="Google" id="ProtNLM"/>
    </source>
</evidence>
<dbReference type="AlphaFoldDB" id="A0A4Q9HVI8"/>
<keyword evidence="3" id="KW-1185">Reference proteome</keyword>
<dbReference type="EMBL" id="SIXH01000093">
    <property type="protein sequence ID" value="TBO59193.1"/>
    <property type="molecule type" value="Genomic_DNA"/>
</dbReference>
<dbReference type="SUPFAM" id="SSF158745">
    <property type="entry name" value="LanC-like"/>
    <property type="match status" value="1"/>
</dbReference>
<evidence type="ECO:0000256" key="1">
    <source>
        <dbReference type="PIRSR" id="PIRSR607822-1"/>
    </source>
</evidence>
<sequence length="448" mass="47621">MTVHDEKRVTAAPIGERARRKAVDTGWDILDRLRDYRGDLADLRIPNPFTGEPAVAWHPLSTDPGDLGMALVYSAADELRPDDGWDRLAFEHARRLVEHYVRTVDLGIGLFGGSASVAYALRALSRGGERYRQALHDVEATLITRVEDKLAALPPSGGLACADYDVISGLAGAGMYLLASGDADERRWAMAERIVDRFCRLVLVPPPLGLWTPAGKITEVERNGSPQLHGGYLNLGFAHGISGVASLLGTAAARGLASPALSRAVSVLGALITDCLVDTGYGPDLPYFKLPPDRQRGQQGLARSAWCYGNLGGAVALAHCARADERFLDTAIGLLESVERRPAELRHIDNPSLCHGIAGRITVQRYVAAVAASYGRQCGGPAQATLERLLEMADPRAVFGLRNDNVPGAQTDSPGFLTGSGGAAVALVSLDRDRITTAEAMLCGGAAC</sequence>
<dbReference type="Proteomes" id="UP000292452">
    <property type="component" value="Unassembled WGS sequence"/>
</dbReference>
<dbReference type="SMART" id="SM01260">
    <property type="entry name" value="LANC_like"/>
    <property type="match status" value="1"/>
</dbReference>
<protein>
    <recommendedName>
        <fullName evidence="4">Lanthionine synthetase C family protein</fullName>
    </recommendedName>
</protein>
<feature type="binding site" evidence="1">
    <location>
        <position position="354"/>
    </location>
    <ligand>
        <name>Zn(2+)</name>
        <dbReference type="ChEBI" id="CHEBI:29105"/>
    </ligand>
</feature>
<evidence type="ECO:0000313" key="3">
    <source>
        <dbReference type="Proteomes" id="UP000292452"/>
    </source>
</evidence>
<keyword evidence="1" id="KW-0479">Metal-binding</keyword>
<reference evidence="2 3" key="1">
    <citation type="submission" date="2019-02" db="EMBL/GenBank/DDBJ databases">
        <title>Draft Genome Sequence of Streptomyces sp. AM-2504, identified by 16S rRNA comparative analysis as a Streptomyces Kasugaensis strain.</title>
        <authorList>
            <person name="Napolioni V."/>
            <person name="Giuliodori A.M."/>
            <person name="Spurio R."/>
            <person name="Fabbretti A."/>
        </authorList>
    </citation>
    <scope>NUCLEOTIDE SEQUENCE [LARGE SCALE GENOMIC DNA]</scope>
    <source>
        <strain evidence="2 3">AM-2504</strain>
    </source>
</reference>